<evidence type="ECO:0000313" key="3">
    <source>
        <dbReference type="EMBL" id="SBS73571.1"/>
    </source>
</evidence>
<evidence type="ECO:0008006" key="4">
    <source>
        <dbReference type="Google" id="ProtNLM"/>
    </source>
</evidence>
<dbReference type="RefSeq" id="WP_295576651.1">
    <property type="nucleotide sequence ID" value="NZ_FLQR01000008.1"/>
</dbReference>
<name>A0A1Y5PBQ2_9MICO</name>
<evidence type="ECO:0000256" key="2">
    <source>
        <dbReference type="SAM" id="SignalP"/>
    </source>
</evidence>
<dbReference type="EMBL" id="FLQR01000008">
    <property type="protein sequence ID" value="SBS73571.1"/>
    <property type="molecule type" value="Genomic_DNA"/>
</dbReference>
<feature type="chain" id="PRO_5012034470" description="Lipoprotein" evidence="2">
    <location>
        <begin position="25"/>
        <end position="139"/>
    </location>
</feature>
<feature type="signal peptide" evidence="2">
    <location>
        <begin position="1"/>
        <end position="24"/>
    </location>
</feature>
<proteinExistence type="predicted"/>
<gene>
    <name evidence="3" type="ORF">MIPYR_40244</name>
</gene>
<protein>
    <recommendedName>
        <fullName evidence="4">Lipoprotein</fullName>
    </recommendedName>
</protein>
<organism evidence="3">
    <name type="scientific">uncultured Microbacterium sp</name>
    <dbReference type="NCBI Taxonomy" id="191216"/>
    <lineage>
        <taxon>Bacteria</taxon>
        <taxon>Bacillati</taxon>
        <taxon>Actinomycetota</taxon>
        <taxon>Actinomycetes</taxon>
        <taxon>Micrococcales</taxon>
        <taxon>Microbacteriaceae</taxon>
        <taxon>Microbacterium</taxon>
        <taxon>environmental samples</taxon>
    </lineage>
</organism>
<reference evidence="3" key="1">
    <citation type="submission" date="2016-03" db="EMBL/GenBank/DDBJ databases">
        <authorList>
            <person name="Ploux O."/>
        </authorList>
    </citation>
    <scope>NUCLEOTIDE SEQUENCE</scope>
    <source>
        <strain evidence="3">UC1</strain>
    </source>
</reference>
<dbReference type="PROSITE" id="PS51257">
    <property type="entry name" value="PROKAR_LIPOPROTEIN"/>
    <property type="match status" value="1"/>
</dbReference>
<feature type="compositionally biased region" description="Low complexity" evidence="1">
    <location>
        <begin position="27"/>
        <end position="44"/>
    </location>
</feature>
<feature type="region of interest" description="Disordered" evidence="1">
    <location>
        <begin position="27"/>
        <end position="58"/>
    </location>
</feature>
<accession>A0A1Y5PBQ2</accession>
<keyword evidence="2" id="KW-0732">Signal</keyword>
<evidence type="ECO:0000256" key="1">
    <source>
        <dbReference type="SAM" id="MobiDB-lite"/>
    </source>
</evidence>
<sequence>MRTRRHMVAASATALLILALTACAGSPMSDDASPGSPSGSSRPPFITTTPMAPTGTPITVPDARWSALVADLESRGVTGTPEVVSAEAVTFNDGALGCAQPGQSYTQAIVDGMRVVVEVDGVRYDYRFGTGDAPKLCER</sequence>
<dbReference type="AlphaFoldDB" id="A0A1Y5PBQ2"/>